<dbReference type="AlphaFoldDB" id="A0A1F5MJL8"/>
<comment type="caution">
    <text evidence="1">The sequence shown here is derived from an EMBL/GenBank/DDBJ whole genome shotgun (WGS) entry which is preliminary data.</text>
</comment>
<sequence>MSNPFVSLGDKFVVLGFDGFNRTIFPCGSFNSADEARSFAISKTQEEPQYSDDQVLSTTFYAFTIEGTHIPLE</sequence>
<name>A0A1F5MJL8_9BACT</name>
<reference evidence="1 2" key="1">
    <citation type="journal article" date="2016" name="Nat. Commun.">
        <title>Thousands of microbial genomes shed light on interconnected biogeochemical processes in an aquifer system.</title>
        <authorList>
            <person name="Anantharaman K."/>
            <person name="Brown C.T."/>
            <person name="Hug L.A."/>
            <person name="Sharon I."/>
            <person name="Castelle C.J."/>
            <person name="Probst A.J."/>
            <person name="Thomas B.C."/>
            <person name="Singh A."/>
            <person name="Wilkins M.J."/>
            <person name="Karaoz U."/>
            <person name="Brodie E.L."/>
            <person name="Williams K.H."/>
            <person name="Hubbard S.S."/>
            <person name="Banfield J.F."/>
        </authorList>
    </citation>
    <scope>NUCLEOTIDE SEQUENCE [LARGE SCALE GENOMIC DNA]</scope>
</reference>
<proteinExistence type="predicted"/>
<dbReference type="EMBL" id="MFDO01000016">
    <property type="protein sequence ID" value="OGE65574.1"/>
    <property type="molecule type" value="Genomic_DNA"/>
</dbReference>
<evidence type="ECO:0000313" key="1">
    <source>
        <dbReference type="EMBL" id="OGE65574.1"/>
    </source>
</evidence>
<dbReference type="Proteomes" id="UP000178017">
    <property type="component" value="Unassembled WGS sequence"/>
</dbReference>
<evidence type="ECO:0000313" key="2">
    <source>
        <dbReference type="Proteomes" id="UP000178017"/>
    </source>
</evidence>
<accession>A0A1F5MJL8</accession>
<organism evidence="1 2">
    <name type="scientific">Candidatus Daviesbacteria bacterium RIFCSPLOWO2_01_FULL_40_24</name>
    <dbReference type="NCBI Taxonomy" id="1797787"/>
    <lineage>
        <taxon>Bacteria</taxon>
        <taxon>Candidatus Daviesiibacteriota</taxon>
    </lineage>
</organism>
<protein>
    <submittedName>
        <fullName evidence="1">Uncharacterized protein</fullName>
    </submittedName>
</protein>
<gene>
    <name evidence="1" type="ORF">A3B49_02055</name>
</gene>